<gene>
    <name evidence="1" type="ORF">B0T25DRAFT_132297</name>
</gene>
<dbReference type="EMBL" id="JAUIQD010000002">
    <property type="protein sequence ID" value="KAK3360655.1"/>
    <property type="molecule type" value="Genomic_DNA"/>
</dbReference>
<sequence length="95" mass="10711">MVHITKYISLDSAIGSKVCEKQFDELIFKPLSLFDKTMLLSIGLIVIIDTLGKCEDLKEVQDLLGMLEDLESLCQVQLRVFVTSRADELIVSSFE</sequence>
<proteinExistence type="predicted"/>
<dbReference type="AlphaFoldDB" id="A0AAJ0HSX0"/>
<evidence type="ECO:0000313" key="1">
    <source>
        <dbReference type="EMBL" id="KAK3360655.1"/>
    </source>
</evidence>
<organism evidence="1 2">
    <name type="scientific">Lasiosphaeria hispida</name>
    <dbReference type="NCBI Taxonomy" id="260671"/>
    <lineage>
        <taxon>Eukaryota</taxon>
        <taxon>Fungi</taxon>
        <taxon>Dikarya</taxon>
        <taxon>Ascomycota</taxon>
        <taxon>Pezizomycotina</taxon>
        <taxon>Sordariomycetes</taxon>
        <taxon>Sordariomycetidae</taxon>
        <taxon>Sordariales</taxon>
        <taxon>Lasiosphaeriaceae</taxon>
        <taxon>Lasiosphaeria</taxon>
    </lineage>
</organism>
<name>A0AAJ0HSX0_9PEZI</name>
<protein>
    <submittedName>
        <fullName evidence="1">Uncharacterized protein</fullName>
    </submittedName>
</protein>
<evidence type="ECO:0000313" key="2">
    <source>
        <dbReference type="Proteomes" id="UP001275084"/>
    </source>
</evidence>
<reference evidence="1" key="2">
    <citation type="submission" date="2023-06" db="EMBL/GenBank/DDBJ databases">
        <authorList>
            <consortium name="Lawrence Berkeley National Laboratory"/>
            <person name="Haridas S."/>
            <person name="Hensen N."/>
            <person name="Bonometti L."/>
            <person name="Westerberg I."/>
            <person name="Brannstrom I.O."/>
            <person name="Guillou S."/>
            <person name="Cros-Aarteil S."/>
            <person name="Calhoun S."/>
            <person name="Kuo A."/>
            <person name="Mondo S."/>
            <person name="Pangilinan J."/>
            <person name="Riley R."/>
            <person name="Labutti K."/>
            <person name="Andreopoulos B."/>
            <person name="Lipzen A."/>
            <person name="Chen C."/>
            <person name="Yanf M."/>
            <person name="Daum C."/>
            <person name="Ng V."/>
            <person name="Clum A."/>
            <person name="Steindorff A."/>
            <person name="Ohm R."/>
            <person name="Martin F."/>
            <person name="Silar P."/>
            <person name="Natvig D."/>
            <person name="Lalanne C."/>
            <person name="Gautier V."/>
            <person name="Ament-Velasquez S.L."/>
            <person name="Kruys A."/>
            <person name="Hutchinson M.I."/>
            <person name="Powell A.J."/>
            <person name="Barry K."/>
            <person name="Miller A.N."/>
            <person name="Grigoriev I.V."/>
            <person name="Debuchy R."/>
            <person name="Gladieux P."/>
            <person name="Thoren M.H."/>
            <person name="Johannesson H."/>
        </authorList>
    </citation>
    <scope>NUCLEOTIDE SEQUENCE</scope>
    <source>
        <strain evidence="1">CBS 955.72</strain>
    </source>
</reference>
<comment type="caution">
    <text evidence="1">The sequence shown here is derived from an EMBL/GenBank/DDBJ whole genome shotgun (WGS) entry which is preliminary data.</text>
</comment>
<accession>A0AAJ0HSX0</accession>
<keyword evidence="2" id="KW-1185">Reference proteome</keyword>
<dbReference type="Proteomes" id="UP001275084">
    <property type="component" value="Unassembled WGS sequence"/>
</dbReference>
<reference evidence="1" key="1">
    <citation type="journal article" date="2023" name="Mol. Phylogenet. Evol.">
        <title>Genome-scale phylogeny and comparative genomics of the fungal order Sordariales.</title>
        <authorList>
            <person name="Hensen N."/>
            <person name="Bonometti L."/>
            <person name="Westerberg I."/>
            <person name="Brannstrom I.O."/>
            <person name="Guillou S."/>
            <person name="Cros-Aarteil S."/>
            <person name="Calhoun S."/>
            <person name="Haridas S."/>
            <person name="Kuo A."/>
            <person name="Mondo S."/>
            <person name="Pangilinan J."/>
            <person name="Riley R."/>
            <person name="LaButti K."/>
            <person name="Andreopoulos B."/>
            <person name="Lipzen A."/>
            <person name="Chen C."/>
            <person name="Yan M."/>
            <person name="Daum C."/>
            <person name="Ng V."/>
            <person name="Clum A."/>
            <person name="Steindorff A."/>
            <person name="Ohm R.A."/>
            <person name="Martin F."/>
            <person name="Silar P."/>
            <person name="Natvig D.O."/>
            <person name="Lalanne C."/>
            <person name="Gautier V."/>
            <person name="Ament-Velasquez S.L."/>
            <person name="Kruys A."/>
            <person name="Hutchinson M.I."/>
            <person name="Powell A.J."/>
            <person name="Barry K."/>
            <person name="Miller A.N."/>
            <person name="Grigoriev I.V."/>
            <person name="Debuchy R."/>
            <person name="Gladieux P."/>
            <person name="Hiltunen Thoren M."/>
            <person name="Johannesson H."/>
        </authorList>
    </citation>
    <scope>NUCLEOTIDE SEQUENCE</scope>
    <source>
        <strain evidence="1">CBS 955.72</strain>
    </source>
</reference>